<dbReference type="GO" id="GO:0032259">
    <property type="term" value="P:methylation"/>
    <property type="evidence" value="ECO:0007669"/>
    <property type="project" value="UniProtKB-KW"/>
</dbReference>
<dbReference type="Proteomes" id="UP000049472">
    <property type="component" value="Unassembled WGS sequence"/>
</dbReference>
<evidence type="ECO:0000256" key="3">
    <source>
        <dbReference type="ARBA" id="ARBA00022679"/>
    </source>
</evidence>
<gene>
    <name evidence="7" type="ORF">T1815_22711</name>
</gene>
<dbReference type="RefSeq" id="WP_055062282.1">
    <property type="nucleotide sequence ID" value="NZ_CVRQ01000025.1"/>
</dbReference>
<comment type="similarity">
    <text evidence="1 5">Belongs to the N(4)/N(6)-methyltransferase family.</text>
</comment>
<dbReference type="GO" id="GO:0009307">
    <property type="term" value="P:DNA restriction-modification system"/>
    <property type="evidence" value="ECO:0007669"/>
    <property type="project" value="UniProtKB-KW"/>
</dbReference>
<dbReference type="PANTHER" id="PTHR13370:SF3">
    <property type="entry name" value="TRNA (GUANINE(10)-N2)-METHYLTRANSFERASE HOMOLOG"/>
    <property type="match status" value="1"/>
</dbReference>
<evidence type="ECO:0000313" key="8">
    <source>
        <dbReference type="Proteomes" id="UP000049472"/>
    </source>
</evidence>
<dbReference type="AlphaFoldDB" id="A0A0M6WSD5"/>
<evidence type="ECO:0000259" key="6">
    <source>
        <dbReference type="Pfam" id="PF01555"/>
    </source>
</evidence>
<accession>A0A0M6WSD5</accession>
<dbReference type="InterPro" id="IPR001091">
    <property type="entry name" value="RM_Methyltransferase"/>
</dbReference>
<evidence type="ECO:0000313" key="7">
    <source>
        <dbReference type="EMBL" id="CRL40194.1"/>
    </source>
</evidence>
<dbReference type="GO" id="GO:0003677">
    <property type="term" value="F:DNA binding"/>
    <property type="evidence" value="ECO:0007669"/>
    <property type="project" value="InterPro"/>
</dbReference>
<dbReference type="InterPro" id="IPR002052">
    <property type="entry name" value="DNA_methylase_N6_adenine_CS"/>
</dbReference>
<dbReference type="PRINTS" id="PR00508">
    <property type="entry name" value="S21N4MTFRASE"/>
</dbReference>
<dbReference type="GO" id="GO:0005737">
    <property type="term" value="C:cytoplasm"/>
    <property type="evidence" value="ECO:0007669"/>
    <property type="project" value="TreeGrafter"/>
</dbReference>
<keyword evidence="3" id="KW-0808">Transferase</keyword>
<dbReference type="EMBL" id="CVRQ01000025">
    <property type="protein sequence ID" value="CRL40194.1"/>
    <property type="molecule type" value="Genomic_DNA"/>
</dbReference>
<keyword evidence="4" id="KW-0680">Restriction system</keyword>
<dbReference type="InterPro" id="IPR029063">
    <property type="entry name" value="SAM-dependent_MTases_sf"/>
</dbReference>
<dbReference type="CDD" id="cd02440">
    <property type="entry name" value="AdoMet_MTases"/>
    <property type="match status" value="1"/>
</dbReference>
<feature type="domain" description="DNA methylase N-4/N-6" evidence="6">
    <location>
        <begin position="37"/>
        <end position="257"/>
    </location>
</feature>
<evidence type="ECO:0000256" key="1">
    <source>
        <dbReference type="ARBA" id="ARBA00006594"/>
    </source>
</evidence>
<sequence>MENLFTKKVPLYFKTEESQLVLGDSFKILTKMEPESVDMIFADPPYFLSNDGITCQGGKMVSVNKGSWDKLSESGTSVEEKHKFNRKWIKLCKKVLKPNGTIWISGTLHNIYSIGMALEQEGLKIINNITWQKTNPPPNLACRCFTHSTETILWAKKNDKKSRHFFDYQKMKEMNGGKQMKDVWTGALTKPSEKTEGKHPTQKPEYLLEKIVLASTEEGQVILDPFCGSGTTGVEAVRFGRKFIGIDVSEEYLEISKRRLEKVYGDAKEY</sequence>
<keyword evidence="8" id="KW-1185">Reference proteome</keyword>
<name>A0A0M6WSD5_9FIRM</name>
<dbReference type="SUPFAM" id="SSF53335">
    <property type="entry name" value="S-adenosyl-L-methionine-dependent methyltransferases"/>
    <property type="match status" value="1"/>
</dbReference>
<organism evidence="7 8">
    <name type="scientific">Agathobacter rectalis</name>
    <dbReference type="NCBI Taxonomy" id="39491"/>
    <lineage>
        <taxon>Bacteria</taxon>
        <taxon>Bacillati</taxon>
        <taxon>Bacillota</taxon>
        <taxon>Clostridia</taxon>
        <taxon>Lachnospirales</taxon>
        <taxon>Lachnospiraceae</taxon>
        <taxon>Agathobacter</taxon>
    </lineage>
</organism>
<dbReference type="InterPro" id="IPR002941">
    <property type="entry name" value="DNA_methylase_N4/N6"/>
</dbReference>
<dbReference type="PANTHER" id="PTHR13370">
    <property type="entry name" value="RNA METHYLASE-RELATED"/>
    <property type="match status" value="1"/>
</dbReference>
<dbReference type="Pfam" id="PF01555">
    <property type="entry name" value="N6_N4_Mtase"/>
    <property type="match status" value="1"/>
</dbReference>
<dbReference type="PROSITE" id="PS00092">
    <property type="entry name" value="N6_MTASE"/>
    <property type="match status" value="1"/>
</dbReference>
<protein>
    <recommendedName>
        <fullName evidence="5">Methyltransferase</fullName>
        <ecNumber evidence="5">2.1.1.-</ecNumber>
    </recommendedName>
</protein>
<reference evidence="8" key="1">
    <citation type="submission" date="2015-05" db="EMBL/GenBank/DDBJ databases">
        <authorList>
            <consortium name="Pathogen Informatics"/>
        </authorList>
    </citation>
    <scope>NUCLEOTIDE SEQUENCE [LARGE SCALE GENOMIC DNA]</scope>
    <source>
        <strain evidence="8">T1-815</strain>
    </source>
</reference>
<dbReference type="Gene3D" id="3.40.50.150">
    <property type="entry name" value="Vaccinia Virus protein VP39"/>
    <property type="match status" value="1"/>
</dbReference>
<proteinExistence type="inferred from homology"/>
<dbReference type="GO" id="GO:0008170">
    <property type="term" value="F:N-methyltransferase activity"/>
    <property type="evidence" value="ECO:0007669"/>
    <property type="project" value="InterPro"/>
</dbReference>
<evidence type="ECO:0000256" key="5">
    <source>
        <dbReference type="RuleBase" id="RU362026"/>
    </source>
</evidence>
<evidence type="ECO:0000256" key="4">
    <source>
        <dbReference type="ARBA" id="ARBA00022747"/>
    </source>
</evidence>
<evidence type="ECO:0000256" key="2">
    <source>
        <dbReference type="ARBA" id="ARBA00022603"/>
    </source>
</evidence>
<dbReference type="GO" id="GO:0009007">
    <property type="term" value="F:site-specific DNA-methyltransferase (adenine-specific) activity"/>
    <property type="evidence" value="ECO:0007669"/>
    <property type="project" value="TreeGrafter"/>
</dbReference>
<dbReference type="EC" id="2.1.1.-" evidence="5"/>
<keyword evidence="2 7" id="KW-0489">Methyltransferase</keyword>